<dbReference type="PANTHER" id="PTHR33408">
    <property type="entry name" value="TRANSPOSASE"/>
    <property type="match status" value="1"/>
</dbReference>
<dbReference type="InterPro" id="IPR008490">
    <property type="entry name" value="Transposase_InsH_N"/>
</dbReference>
<name>A0ABS4GNT4_9BACL</name>
<evidence type="ECO:0000259" key="1">
    <source>
        <dbReference type="Pfam" id="PF05598"/>
    </source>
</evidence>
<feature type="domain" description="Transposase InsH N-terminal" evidence="1">
    <location>
        <begin position="48"/>
        <end position="132"/>
    </location>
</feature>
<dbReference type="PANTHER" id="PTHR33408:SF2">
    <property type="entry name" value="TRANSPOSASE DDE DOMAIN-CONTAINING PROTEIN"/>
    <property type="match status" value="1"/>
</dbReference>
<dbReference type="Pfam" id="PF05598">
    <property type="entry name" value="DUF772"/>
    <property type="match status" value="1"/>
</dbReference>
<comment type="caution">
    <text evidence="2">The sequence shown here is derived from an EMBL/GenBank/DDBJ whole genome shotgun (WGS) entry which is preliminary data.</text>
</comment>
<dbReference type="EMBL" id="JAGGKT010000004">
    <property type="protein sequence ID" value="MBP1931934.1"/>
    <property type="molecule type" value="Genomic_DNA"/>
</dbReference>
<gene>
    <name evidence="2" type="ORF">J2Z37_001935</name>
</gene>
<protein>
    <submittedName>
        <fullName evidence="2">Transposase</fullName>
    </submittedName>
</protein>
<sequence length="140" mass="16231">MCNPKITTENYNMQMALLPDVDEKKPLKRQLAPTFKPYDNRQIQVIFDIEALIPEHHVARVVDEMVEAVPDEQLFFHYKGGGRSSFHPKMMLKIILFGYSQKVYSCRGIEKLIRENIPAMWLAAMEQPDFRTKTSSVGNE</sequence>
<dbReference type="RefSeq" id="WP_209810005.1">
    <property type="nucleotide sequence ID" value="NZ_JAGGKT010000004.1"/>
</dbReference>
<accession>A0ABS4GNT4</accession>
<organism evidence="2 3">
    <name type="scientific">Ammoniphilus resinae</name>
    <dbReference type="NCBI Taxonomy" id="861532"/>
    <lineage>
        <taxon>Bacteria</taxon>
        <taxon>Bacillati</taxon>
        <taxon>Bacillota</taxon>
        <taxon>Bacilli</taxon>
        <taxon>Bacillales</taxon>
        <taxon>Paenibacillaceae</taxon>
        <taxon>Aneurinibacillus group</taxon>
        <taxon>Ammoniphilus</taxon>
    </lineage>
</organism>
<evidence type="ECO:0000313" key="2">
    <source>
        <dbReference type="EMBL" id="MBP1931934.1"/>
    </source>
</evidence>
<keyword evidence="3" id="KW-1185">Reference proteome</keyword>
<evidence type="ECO:0000313" key="3">
    <source>
        <dbReference type="Proteomes" id="UP001519343"/>
    </source>
</evidence>
<dbReference type="Proteomes" id="UP001519343">
    <property type="component" value="Unassembled WGS sequence"/>
</dbReference>
<proteinExistence type="predicted"/>
<reference evidence="2 3" key="1">
    <citation type="submission" date="2021-03" db="EMBL/GenBank/DDBJ databases">
        <title>Genomic Encyclopedia of Type Strains, Phase IV (KMG-IV): sequencing the most valuable type-strain genomes for metagenomic binning, comparative biology and taxonomic classification.</title>
        <authorList>
            <person name="Goeker M."/>
        </authorList>
    </citation>
    <scope>NUCLEOTIDE SEQUENCE [LARGE SCALE GENOMIC DNA]</scope>
    <source>
        <strain evidence="2 3">DSM 24738</strain>
    </source>
</reference>